<organism evidence="2 3">
    <name type="scientific">Rhizobium sullae</name>
    <name type="common">Rhizobium hedysari</name>
    <dbReference type="NCBI Taxonomy" id="50338"/>
    <lineage>
        <taxon>Bacteria</taxon>
        <taxon>Pseudomonadati</taxon>
        <taxon>Pseudomonadota</taxon>
        <taxon>Alphaproteobacteria</taxon>
        <taxon>Hyphomicrobiales</taxon>
        <taxon>Rhizobiaceae</taxon>
        <taxon>Rhizobium/Agrobacterium group</taxon>
        <taxon>Rhizobium</taxon>
    </lineage>
</organism>
<keyword evidence="3" id="KW-1185">Reference proteome</keyword>
<dbReference type="EMBL" id="CP104144">
    <property type="protein sequence ID" value="UWU18331.1"/>
    <property type="molecule type" value="Genomic_DNA"/>
</dbReference>
<feature type="region of interest" description="Disordered" evidence="1">
    <location>
        <begin position="58"/>
        <end position="81"/>
    </location>
</feature>
<gene>
    <name evidence="2" type="ORF">N2599_24115</name>
</gene>
<dbReference type="RefSeq" id="WP_156915296.1">
    <property type="nucleotide sequence ID" value="NZ_CP104144.1"/>
</dbReference>
<proteinExistence type="predicted"/>
<evidence type="ECO:0000313" key="2">
    <source>
        <dbReference type="EMBL" id="UWU18331.1"/>
    </source>
</evidence>
<dbReference type="Proteomes" id="UP001060123">
    <property type="component" value="Plasmid pWSM1592_1"/>
</dbReference>
<keyword evidence="2" id="KW-0614">Plasmid</keyword>
<protein>
    <submittedName>
        <fullName evidence="2">Uncharacterized protein</fullName>
    </submittedName>
</protein>
<evidence type="ECO:0000256" key="1">
    <source>
        <dbReference type="SAM" id="MobiDB-lite"/>
    </source>
</evidence>
<feature type="compositionally biased region" description="Basic and acidic residues" evidence="1">
    <location>
        <begin position="58"/>
        <end position="78"/>
    </location>
</feature>
<evidence type="ECO:0000313" key="3">
    <source>
        <dbReference type="Proteomes" id="UP001060123"/>
    </source>
</evidence>
<accession>A0ABY5XVP3</accession>
<sequence>MSLATFWLEMPGSDHHCRFREVHLPNPHRKKDDGRECQDCEHPSRELIIASACRDLPQRDERSVNEKEHYNAGDHDDFPEASFQNENGLFFIRIAAMGE</sequence>
<geneLocation type="plasmid" evidence="2 3">
    <name>pWSM1592_1</name>
</geneLocation>
<reference evidence="2" key="1">
    <citation type="submission" date="2022-09" db="EMBL/GenBank/DDBJ databases">
        <title>Australian commercial rhizobial inoculants.</title>
        <authorList>
            <person name="Kohlmeier M.G."/>
            <person name="O'Hara G.W."/>
            <person name="Colombi E."/>
            <person name="Ramsay J.P."/>
            <person name="Terpolilli J."/>
        </authorList>
    </citation>
    <scope>NUCLEOTIDE SEQUENCE</scope>
    <source>
        <strain evidence="2">WSM1592</strain>
        <plasmid evidence="2">pWSM1592_1</plasmid>
    </source>
</reference>
<name>A0ABY5XVP3_RHISU</name>